<dbReference type="InterPro" id="IPR013656">
    <property type="entry name" value="PAS_4"/>
</dbReference>
<dbReference type="PROSITE" id="PS50883">
    <property type="entry name" value="EAL"/>
    <property type="match status" value="1"/>
</dbReference>
<dbReference type="EMBL" id="MTEI01000006">
    <property type="protein sequence ID" value="OQW87940.1"/>
    <property type="molecule type" value="Genomic_DNA"/>
</dbReference>
<dbReference type="InterPro" id="IPR029787">
    <property type="entry name" value="Nucleotide_cyclase"/>
</dbReference>
<dbReference type="Pfam" id="PF00990">
    <property type="entry name" value="GGDEF"/>
    <property type="match status" value="1"/>
</dbReference>
<dbReference type="InterPro" id="IPR000700">
    <property type="entry name" value="PAS-assoc_C"/>
</dbReference>
<feature type="domain" description="PAC" evidence="5">
    <location>
        <begin position="289"/>
        <end position="339"/>
    </location>
</feature>
<dbReference type="InterPro" id="IPR012312">
    <property type="entry name" value="Hemerythrin-like"/>
</dbReference>
<comment type="similarity">
    <text evidence="1">Belongs to the hemerythrin family.</text>
</comment>
<dbReference type="InterPro" id="IPR035965">
    <property type="entry name" value="PAS-like_dom_sf"/>
</dbReference>
<gene>
    <name evidence="8" type="ORF">BWK72_11695</name>
</gene>
<keyword evidence="2" id="KW-0479">Metal-binding</keyword>
<dbReference type="InterPro" id="IPR035938">
    <property type="entry name" value="Hemerythrin-like_sf"/>
</dbReference>
<name>A0A1W9KTZ8_9BURK</name>
<dbReference type="SUPFAM" id="SSF47188">
    <property type="entry name" value="Hemerythrin-like"/>
    <property type="match status" value="1"/>
</dbReference>
<dbReference type="CDD" id="cd01949">
    <property type="entry name" value="GGDEF"/>
    <property type="match status" value="1"/>
</dbReference>
<comment type="caution">
    <text evidence="8">The sequence shown here is derived from an EMBL/GenBank/DDBJ whole genome shotgun (WGS) entry which is preliminary data.</text>
</comment>
<evidence type="ECO:0000256" key="2">
    <source>
        <dbReference type="ARBA" id="ARBA00022723"/>
    </source>
</evidence>
<evidence type="ECO:0000256" key="1">
    <source>
        <dbReference type="ARBA" id="ARBA00010587"/>
    </source>
</evidence>
<feature type="domain" description="PAC" evidence="5">
    <location>
        <begin position="413"/>
        <end position="466"/>
    </location>
</feature>
<dbReference type="NCBIfam" id="TIGR00229">
    <property type="entry name" value="sensory_box"/>
    <property type="match status" value="3"/>
</dbReference>
<dbReference type="Gene3D" id="1.20.120.50">
    <property type="entry name" value="Hemerythrin-like"/>
    <property type="match status" value="1"/>
</dbReference>
<dbReference type="Pfam" id="PF08448">
    <property type="entry name" value="PAS_4"/>
    <property type="match status" value="1"/>
</dbReference>
<keyword evidence="3" id="KW-0408">Iron</keyword>
<dbReference type="InterPro" id="IPR035919">
    <property type="entry name" value="EAL_sf"/>
</dbReference>
<feature type="domain" description="PAS" evidence="4">
    <location>
        <begin position="215"/>
        <end position="286"/>
    </location>
</feature>
<sequence length="1166" mass="129970">MFEIFPWNPHLETGIALVDEQHRKLVQLLNRLAQQHVQGASQAQIHAILGELADYARYHFETEEGIWQSLLAGDAALVEHMQSHQRFFAHVSELQHSNKPFQAVLDDLFAYLTQWLAYHILDNDKRMALVLRGVHDGLSREAAHQQADAQMLGATAVLIQTVLAMYQTVSAQALELMHEKLARKRAEATLRSSQERWQFLLDKPLGEQAIAGSPLENTLRTIIDTMPAGLVAADATTRRIVFANAWFCKLLGYSQSELLGMNPMDIHPPEAWPLVEADFSRMMAGEQKMALAIPVRRKDGSIFLANVERVPVALDGQTSVLATFTDITERYRFETALKASESHLHTLVDTIPDLIWLKDVDGVYLSCNPAFERFYGAPEADIVGKTDHDFVPQALADDFRAHDRAVMAAAHPLANEEWITYPDNQQRALLETTKVPMRDTDGRLLGVLGIGHDITGRVKAAQALEAERLRLQSAIDAAQAGTWEWDITANLIRFSERTAVMLGYPDLELRQGPYGLYFSWIHPEDQPRQQQAMARHLSGELPSFEQELRLRHKDGHWVWVRTLGRVMQRDTQGKPLLVAGISIDISEQKTHREQIDYVTLHDALTGLPNRKLFVAELARAMTELAAPQYLAVAYIDLDSFAAINLAHGLEVGNQLILEVSRKLAAAMQPMQMLAHIGGDEFAVILTHLAHPDDYLAPVSQLLKVVAQPLRLLALELELSVTASMGVALFGSQDQVDAEQLLRQADQAMYLAKQAGKNRCHRFDPVNDEVTRERLTRIDEVRQAVEHNEMVLYYQPKVRLATGEVIGFEALIRWQHPQRGLLPPREFIGLLEQHPMAITLGDWVINTALAQLAQWQTLGLETSISVNIDAMQLLDPDFADRLQVQLGQQPSVAPGQLELEILETGALGNMAHVSALIAQLQGVGLECSLDDFGTGYSSLTFLKQLAAHTLKIDQSFVRGMLDDAEHATIVNSVLGLARNFDRRALAEGVETEAHGRALIEFGCELGQGYAIARPMPAAEVPNWLAQWRAPPSWVEAQAVGPRGISVLLAEVEHRAWFKQVQAFANGQSLQLPANDSQTCRFGHWLSKPSTRQRLEHEIGFDHLEALHQALHERTGELLDDLGAHHADDVAKDLTALAALSQNMLAELRRLRSVQSDSEGVNSAFADL</sequence>
<evidence type="ECO:0008006" key="10">
    <source>
        <dbReference type="Google" id="ProtNLM"/>
    </source>
</evidence>
<reference evidence="8 9" key="1">
    <citation type="submission" date="2017-01" db="EMBL/GenBank/DDBJ databases">
        <title>Novel large sulfur bacteria in the metagenomes of groundwater-fed chemosynthetic microbial mats in the Lake Huron basin.</title>
        <authorList>
            <person name="Sharrar A.M."/>
            <person name="Flood B.E."/>
            <person name="Bailey J.V."/>
            <person name="Jones D.S."/>
            <person name="Biddanda B."/>
            <person name="Ruberg S.A."/>
            <person name="Marcus D.N."/>
            <person name="Dick G.J."/>
        </authorList>
    </citation>
    <scope>NUCLEOTIDE SEQUENCE [LARGE SCALE GENOMIC DNA]</scope>
    <source>
        <strain evidence="8">A7</strain>
    </source>
</reference>
<feature type="domain" description="PAS" evidence="4">
    <location>
        <begin position="467"/>
        <end position="540"/>
    </location>
</feature>
<dbReference type="SUPFAM" id="SSF141868">
    <property type="entry name" value="EAL domain-like"/>
    <property type="match status" value="1"/>
</dbReference>
<dbReference type="Pfam" id="PF01814">
    <property type="entry name" value="Hemerythrin"/>
    <property type="match status" value="1"/>
</dbReference>
<feature type="domain" description="GGDEF" evidence="7">
    <location>
        <begin position="628"/>
        <end position="764"/>
    </location>
</feature>
<dbReference type="InterPro" id="IPR001610">
    <property type="entry name" value="PAC"/>
</dbReference>
<dbReference type="CDD" id="cd12107">
    <property type="entry name" value="Hemerythrin"/>
    <property type="match status" value="1"/>
</dbReference>
<evidence type="ECO:0000259" key="6">
    <source>
        <dbReference type="PROSITE" id="PS50883"/>
    </source>
</evidence>
<dbReference type="AlphaFoldDB" id="A0A1W9KTZ8"/>
<dbReference type="Pfam" id="PF00563">
    <property type="entry name" value="EAL"/>
    <property type="match status" value="1"/>
</dbReference>
<dbReference type="InterPro" id="IPR001633">
    <property type="entry name" value="EAL_dom"/>
</dbReference>
<dbReference type="Pfam" id="PF13682">
    <property type="entry name" value="CZB"/>
    <property type="match status" value="1"/>
</dbReference>
<dbReference type="Gene3D" id="1.20.120.30">
    <property type="entry name" value="Aspartate receptor, ligand-binding domain"/>
    <property type="match status" value="1"/>
</dbReference>
<dbReference type="NCBIfam" id="NF033749">
    <property type="entry name" value="bact_hemeryth"/>
    <property type="match status" value="1"/>
</dbReference>
<dbReference type="PROSITE" id="PS50887">
    <property type="entry name" value="GGDEF"/>
    <property type="match status" value="1"/>
</dbReference>
<dbReference type="InterPro" id="IPR000014">
    <property type="entry name" value="PAS"/>
</dbReference>
<dbReference type="Pfam" id="PF08447">
    <property type="entry name" value="PAS_3"/>
    <property type="match status" value="1"/>
</dbReference>
<dbReference type="SUPFAM" id="SSF55073">
    <property type="entry name" value="Nucleotide cyclase"/>
    <property type="match status" value="1"/>
</dbReference>
<dbReference type="InterPro" id="IPR052155">
    <property type="entry name" value="Biofilm_reg_signaling"/>
</dbReference>
<dbReference type="InterPro" id="IPR000160">
    <property type="entry name" value="GGDEF_dom"/>
</dbReference>
<evidence type="ECO:0000313" key="9">
    <source>
        <dbReference type="Proteomes" id="UP000192505"/>
    </source>
</evidence>
<dbReference type="InterPro" id="IPR012827">
    <property type="entry name" value="Hemerythrin_metal-bd"/>
</dbReference>
<dbReference type="InterPro" id="IPR013655">
    <property type="entry name" value="PAS_fold_3"/>
</dbReference>
<evidence type="ECO:0000259" key="4">
    <source>
        <dbReference type="PROSITE" id="PS50112"/>
    </source>
</evidence>
<dbReference type="InterPro" id="IPR043128">
    <property type="entry name" value="Rev_trsase/Diguanyl_cyclase"/>
</dbReference>
<evidence type="ECO:0000259" key="5">
    <source>
        <dbReference type="PROSITE" id="PS50113"/>
    </source>
</evidence>
<dbReference type="SMART" id="SM00052">
    <property type="entry name" value="EAL"/>
    <property type="match status" value="1"/>
</dbReference>
<dbReference type="CDD" id="cd01948">
    <property type="entry name" value="EAL"/>
    <property type="match status" value="1"/>
</dbReference>
<dbReference type="Gene3D" id="3.30.450.20">
    <property type="entry name" value="PAS domain"/>
    <property type="match status" value="3"/>
</dbReference>
<accession>A0A1W9KTZ8</accession>
<dbReference type="SMART" id="SM00091">
    <property type="entry name" value="PAS"/>
    <property type="match status" value="3"/>
</dbReference>
<evidence type="ECO:0000313" key="8">
    <source>
        <dbReference type="EMBL" id="OQW87940.1"/>
    </source>
</evidence>
<dbReference type="PANTHER" id="PTHR44757">
    <property type="entry name" value="DIGUANYLATE CYCLASE DGCP"/>
    <property type="match status" value="1"/>
</dbReference>
<protein>
    <recommendedName>
        <fullName evidence="10">Diguanylate cyclase/phosphodiesterase with PAS/PAC sensor(S)</fullName>
    </recommendedName>
</protein>
<feature type="domain" description="EAL" evidence="6">
    <location>
        <begin position="773"/>
        <end position="1027"/>
    </location>
</feature>
<dbReference type="PROSITE" id="PS50113">
    <property type="entry name" value="PAC"/>
    <property type="match status" value="3"/>
</dbReference>
<evidence type="ECO:0000256" key="3">
    <source>
        <dbReference type="ARBA" id="ARBA00023004"/>
    </source>
</evidence>
<dbReference type="SMART" id="SM00086">
    <property type="entry name" value="PAC"/>
    <property type="match status" value="3"/>
</dbReference>
<dbReference type="InterPro" id="IPR025991">
    <property type="entry name" value="Chemoreceptor_zinc-bind_dom"/>
</dbReference>
<proteinExistence type="inferred from homology"/>
<dbReference type="Pfam" id="PF13426">
    <property type="entry name" value="PAS_9"/>
    <property type="match status" value="1"/>
</dbReference>
<dbReference type="Proteomes" id="UP000192505">
    <property type="component" value="Unassembled WGS sequence"/>
</dbReference>
<dbReference type="GO" id="GO:0046872">
    <property type="term" value="F:metal ion binding"/>
    <property type="evidence" value="ECO:0007669"/>
    <property type="project" value="UniProtKB-KW"/>
</dbReference>
<dbReference type="NCBIfam" id="TIGR00254">
    <property type="entry name" value="GGDEF"/>
    <property type="match status" value="1"/>
</dbReference>
<dbReference type="CDD" id="cd00130">
    <property type="entry name" value="PAS"/>
    <property type="match status" value="3"/>
</dbReference>
<dbReference type="SUPFAM" id="SSF55785">
    <property type="entry name" value="PYP-like sensor domain (PAS domain)"/>
    <property type="match status" value="3"/>
</dbReference>
<dbReference type="Gene3D" id="3.20.20.450">
    <property type="entry name" value="EAL domain"/>
    <property type="match status" value="1"/>
</dbReference>
<dbReference type="PROSITE" id="PS50112">
    <property type="entry name" value="PAS"/>
    <property type="match status" value="3"/>
</dbReference>
<organism evidence="8 9">
    <name type="scientific">Rhodoferax ferrireducens</name>
    <dbReference type="NCBI Taxonomy" id="192843"/>
    <lineage>
        <taxon>Bacteria</taxon>
        <taxon>Pseudomonadati</taxon>
        <taxon>Pseudomonadota</taxon>
        <taxon>Betaproteobacteria</taxon>
        <taxon>Burkholderiales</taxon>
        <taxon>Comamonadaceae</taxon>
        <taxon>Rhodoferax</taxon>
    </lineage>
</organism>
<dbReference type="Gene3D" id="3.30.70.270">
    <property type="match status" value="1"/>
</dbReference>
<dbReference type="PANTHER" id="PTHR44757:SF2">
    <property type="entry name" value="BIOFILM ARCHITECTURE MAINTENANCE PROTEIN MBAA"/>
    <property type="match status" value="1"/>
</dbReference>
<feature type="domain" description="PAC" evidence="5">
    <location>
        <begin position="544"/>
        <end position="597"/>
    </location>
</feature>
<evidence type="ECO:0000259" key="7">
    <source>
        <dbReference type="PROSITE" id="PS50887"/>
    </source>
</evidence>
<feature type="domain" description="PAS" evidence="4">
    <location>
        <begin position="340"/>
        <end position="386"/>
    </location>
</feature>
<dbReference type="SMART" id="SM00267">
    <property type="entry name" value="GGDEF"/>
    <property type="match status" value="1"/>
</dbReference>
<dbReference type="NCBIfam" id="TIGR02481">
    <property type="entry name" value="hemeryth_dom"/>
    <property type="match status" value="1"/>
</dbReference>